<evidence type="ECO:0000313" key="3">
    <source>
        <dbReference type="Proteomes" id="UP000297951"/>
    </source>
</evidence>
<evidence type="ECO:0000259" key="1">
    <source>
        <dbReference type="SMART" id="SM00226"/>
    </source>
</evidence>
<dbReference type="PANTHER" id="PTHR11717">
    <property type="entry name" value="LOW MOLECULAR WEIGHT PROTEIN TYROSINE PHOSPHATASE"/>
    <property type="match status" value="1"/>
</dbReference>
<dbReference type="Proteomes" id="UP000297951">
    <property type="component" value="Unassembled WGS sequence"/>
</dbReference>
<organism evidence="2 3">
    <name type="scientific">Rothia nasimurium</name>
    <dbReference type="NCBI Taxonomy" id="85336"/>
    <lineage>
        <taxon>Bacteria</taxon>
        <taxon>Bacillati</taxon>
        <taxon>Actinomycetota</taxon>
        <taxon>Actinomycetes</taxon>
        <taxon>Micrococcales</taxon>
        <taxon>Micrococcaceae</taxon>
        <taxon>Rothia</taxon>
    </lineage>
</organism>
<dbReference type="InterPro" id="IPR023485">
    <property type="entry name" value="Ptyr_pPase"/>
</dbReference>
<feature type="domain" description="Phosphotyrosine protein phosphatase I" evidence="1">
    <location>
        <begin position="7"/>
        <end position="184"/>
    </location>
</feature>
<dbReference type="RefSeq" id="WP_135011459.1">
    <property type="nucleotide sequence ID" value="NZ_JADGLK010000006.1"/>
</dbReference>
<dbReference type="EMBL" id="SPQC01000006">
    <property type="protein sequence ID" value="TFU23640.1"/>
    <property type="molecule type" value="Genomic_DNA"/>
</dbReference>
<name>A0A4Y9F5F1_9MICC</name>
<evidence type="ECO:0000313" key="2">
    <source>
        <dbReference type="EMBL" id="TFU23640.1"/>
    </source>
</evidence>
<dbReference type="Gene3D" id="3.40.50.2300">
    <property type="match status" value="1"/>
</dbReference>
<dbReference type="Pfam" id="PF01451">
    <property type="entry name" value="LMWPc"/>
    <property type="match status" value="1"/>
</dbReference>
<dbReference type="PANTHER" id="PTHR11717:SF31">
    <property type="entry name" value="LOW MOLECULAR WEIGHT PROTEIN-TYROSINE-PHOSPHATASE ETP-RELATED"/>
    <property type="match status" value="1"/>
</dbReference>
<sequence length="192" mass="21477">MVQQAQHSWYFVCTGNICRSAFAEAYLQRLFNGVAAVHSGGTGVNQALAPTEEIKTLAARQGLSLDEHTPRFIEGEELKAHDIVLTATVAHRAQVLAEAPTLLNRVFTIKEFAQLLPQIDVEEIHQEDPSKWWRATARKASQLRSRVNAPDNDLDIVDPFKKDMDVYIASTQEIMEALDIIANVEHMRASRA</sequence>
<dbReference type="InterPro" id="IPR036196">
    <property type="entry name" value="Ptyr_pPase_sf"/>
</dbReference>
<dbReference type="SUPFAM" id="SSF52788">
    <property type="entry name" value="Phosphotyrosine protein phosphatases I"/>
    <property type="match status" value="1"/>
</dbReference>
<gene>
    <name evidence="2" type="ORF">E4U03_02760</name>
</gene>
<dbReference type="OrthoDB" id="9784339at2"/>
<dbReference type="AlphaFoldDB" id="A0A4Y9F5F1"/>
<accession>A0A4Y9F5F1</accession>
<proteinExistence type="predicted"/>
<dbReference type="InterPro" id="IPR050438">
    <property type="entry name" value="LMW_PTPase"/>
</dbReference>
<dbReference type="SMART" id="SM00226">
    <property type="entry name" value="LMWPc"/>
    <property type="match status" value="1"/>
</dbReference>
<protein>
    <recommendedName>
        <fullName evidence="1">Phosphotyrosine protein phosphatase I domain-containing protein</fullName>
    </recommendedName>
</protein>
<comment type="caution">
    <text evidence="2">The sequence shown here is derived from an EMBL/GenBank/DDBJ whole genome shotgun (WGS) entry which is preliminary data.</text>
</comment>
<reference evidence="2 3" key="1">
    <citation type="submission" date="2019-03" db="EMBL/GenBank/DDBJ databases">
        <title>Diversity of the mouse oral microbiome.</title>
        <authorList>
            <person name="Joseph S."/>
            <person name="Aduse-Opoku J."/>
            <person name="Curtis M."/>
            <person name="Wade W."/>
            <person name="Hashim A."/>
        </authorList>
    </citation>
    <scope>NUCLEOTIDE SEQUENCE [LARGE SCALE GENOMIC DNA]</scope>
    <source>
        <strain evidence="3">irhom_31</strain>
    </source>
</reference>
<dbReference type="GO" id="GO:0004725">
    <property type="term" value="F:protein tyrosine phosphatase activity"/>
    <property type="evidence" value="ECO:0007669"/>
    <property type="project" value="TreeGrafter"/>
</dbReference>